<feature type="region of interest" description="Disordered" evidence="8">
    <location>
        <begin position="1"/>
        <end position="25"/>
    </location>
</feature>
<dbReference type="CDD" id="cd12278">
    <property type="entry name" value="RRM_eIF3B"/>
    <property type="match status" value="1"/>
</dbReference>
<feature type="compositionally biased region" description="Acidic residues" evidence="8">
    <location>
        <begin position="1"/>
        <end position="16"/>
    </location>
</feature>
<gene>
    <name evidence="10" type="primary">EIF3b</name>
    <name evidence="10" type="ORF">Esi_0149_0040</name>
</gene>
<dbReference type="InterPro" id="IPR011400">
    <property type="entry name" value="EIF3B"/>
</dbReference>
<dbReference type="InterPro" id="IPR035979">
    <property type="entry name" value="RBD_domain_sf"/>
</dbReference>
<dbReference type="InParanoid" id="D7FKV7"/>
<keyword evidence="5 6" id="KW-0648">Protein biosynthesis</keyword>
<dbReference type="InterPro" id="IPR034363">
    <property type="entry name" value="eIF3B_RRM"/>
</dbReference>
<evidence type="ECO:0000256" key="2">
    <source>
        <dbReference type="ARBA" id="ARBA00022490"/>
    </source>
</evidence>
<keyword evidence="4 6" id="KW-0694">RNA-binding</keyword>
<dbReference type="PANTHER" id="PTHR14068">
    <property type="entry name" value="EUKARYOTIC TRANSLATION INITIATION FACTOR 3 EIF3 -RELATED"/>
    <property type="match status" value="1"/>
</dbReference>
<dbReference type="SUPFAM" id="SSF82171">
    <property type="entry name" value="DPP6 N-terminal domain-like"/>
    <property type="match status" value="1"/>
</dbReference>
<reference evidence="10 11" key="1">
    <citation type="journal article" date="2010" name="Nature">
        <title>The Ectocarpus genome and the independent evolution of multicellularity in brown algae.</title>
        <authorList>
            <person name="Cock J.M."/>
            <person name="Sterck L."/>
            <person name="Rouze P."/>
            <person name="Scornet D."/>
            <person name="Allen A.E."/>
            <person name="Amoutzias G."/>
            <person name="Anthouard V."/>
            <person name="Artiguenave F."/>
            <person name="Aury J.M."/>
            <person name="Badger J.H."/>
            <person name="Beszteri B."/>
            <person name="Billiau K."/>
            <person name="Bonnet E."/>
            <person name="Bothwell J.H."/>
            <person name="Bowler C."/>
            <person name="Boyen C."/>
            <person name="Brownlee C."/>
            <person name="Carrano C.J."/>
            <person name="Charrier B."/>
            <person name="Cho G.Y."/>
            <person name="Coelho S.M."/>
            <person name="Collen J."/>
            <person name="Corre E."/>
            <person name="Da Silva C."/>
            <person name="Delage L."/>
            <person name="Delaroque N."/>
            <person name="Dittami S.M."/>
            <person name="Doulbeau S."/>
            <person name="Elias M."/>
            <person name="Farnham G."/>
            <person name="Gachon C.M."/>
            <person name="Gschloessl B."/>
            <person name="Heesch S."/>
            <person name="Jabbari K."/>
            <person name="Jubin C."/>
            <person name="Kawai H."/>
            <person name="Kimura K."/>
            <person name="Kloareg B."/>
            <person name="Kupper F.C."/>
            <person name="Lang D."/>
            <person name="Le Bail A."/>
            <person name="Leblanc C."/>
            <person name="Lerouge P."/>
            <person name="Lohr M."/>
            <person name="Lopez P.J."/>
            <person name="Martens C."/>
            <person name="Maumus F."/>
            <person name="Michel G."/>
            <person name="Miranda-Saavedra D."/>
            <person name="Morales J."/>
            <person name="Moreau H."/>
            <person name="Motomura T."/>
            <person name="Nagasato C."/>
            <person name="Napoli C.A."/>
            <person name="Nelson D.R."/>
            <person name="Nyvall-Collen P."/>
            <person name="Peters A.F."/>
            <person name="Pommier C."/>
            <person name="Potin P."/>
            <person name="Poulain J."/>
            <person name="Quesneville H."/>
            <person name="Read B."/>
            <person name="Rensing S.A."/>
            <person name="Ritter A."/>
            <person name="Rousvoal S."/>
            <person name="Samanta M."/>
            <person name="Samson G."/>
            <person name="Schroeder D.C."/>
            <person name="Segurens B."/>
            <person name="Strittmatter M."/>
            <person name="Tonon T."/>
            <person name="Tregear J.W."/>
            <person name="Valentin K."/>
            <person name="von Dassow P."/>
            <person name="Yamagishi T."/>
            <person name="Van de Peer Y."/>
            <person name="Wincker P."/>
        </authorList>
    </citation>
    <scope>NUCLEOTIDE SEQUENCE [LARGE SCALE GENOMIC DNA]</scope>
    <source>
        <strain evidence="11">Ec32 / CCAP1310/4</strain>
    </source>
</reference>
<dbReference type="Pfam" id="PF08662">
    <property type="entry name" value="eIF2A"/>
    <property type="match status" value="1"/>
</dbReference>
<dbReference type="STRING" id="2880.D7FKV7"/>
<dbReference type="GO" id="GO:0005852">
    <property type="term" value="C:eukaryotic translation initiation factor 3 complex"/>
    <property type="evidence" value="ECO:0007669"/>
    <property type="project" value="UniProtKB-UniRule"/>
</dbReference>
<dbReference type="SUPFAM" id="SSF54928">
    <property type="entry name" value="RNA-binding domain, RBD"/>
    <property type="match status" value="1"/>
</dbReference>
<keyword evidence="11" id="KW-1185">Reference proteome</keyword>
<keyword evidence="2 6" id="KW-0963">Cytoplasm</keyword>
<evidence type="ECO:0000256" key="3">
    <source>
        <dbReference type="ARBA" id="ARBA00022540"/>
    </source>
</evidence>
<proteinExistence type="inferred from homology"/>
<dbReference type="PANTHER" id="PTHR14068:SF0">
    <property type="entry name" value="EUKARYOTIC TRANSLATION INITIATION FACTOR 3 SUBUNIT B"/>
    <property type="match status" value="1"/>
</dbReference>
<dbReference type="EMBL" id="FN649737">
    <property type="protein sequence ID" value="CBJ29502.1"/>
    <property type="molecule type" value="Genomic_DNA"/>
</dbReference>
<dbReference type="Pfam" id="PF00076">
    <property type="entry name" value="RRM_1"/>
    <property type="match status" value="1"/>
</dbReference>
<dbReference type="OMA" id="LWGGPQF"/>
<dbReference type="Proteomes" id="UP000002630">
    <property type="component" value="Linkage Group LG12"/>
</dbReference>
<dbReference type="GO" id="GO:0033290">
    <property type="term" value="C:eukaryotic 48S preinitiation complex"/>
    <property type="evidence" value="ECO:0007669"/>
    <property type="project" value="UniProtKB-UniRule"/>
</dbReference>
<evidence type="ECO:0000256" key="4">
    <source>
        <dbReference type="ARBA" id="ARBA00022884"/>
    </source>
</evidence>
<accession>D7FKV7</accession>
<dbReference type="OrthoDB" id="10250414at2759"/>
<dbReference type="InterPro" id="IPR015943">
    <property type="entry name" value="WD40/YVTN_repeat-like_dom_sf"/>
</dbReference>
<dbReference type="HAMAP" id="MF_03001">
    <property type="entry name" value="eIF3b"/>
    <property type="match status" value="1"/>
</dbReference>
<comment type="subcellular location">
    <subcellularLocation>
        <location evidence="1 6 7">Cytoplasm</location>
    </subcellularLocation>
</comment>
<dbReference type="Gene3D" id="3.30.70.330">
    <property type="match status" value="1"/>
</dbReference>
<dbReference type="GO" id="GO:0003743">
    <property type="term" value="F:translation initiation factor activity"/>
    <property type="evidence" value="ECO:0007669"/>
    <property type="project" value="UniProtKB-UniRule"/>
</dbReference>
<feature type="domain" description="RRM" evidence="9">
    <location>
        <begin position="46"/>
        <end position="133"/>
    </location>
</feature>
<dbReference type="InterPro" id="IPR000504">
    <property type="entry name" value="RRM_dom"/>
</dbReference>
<dbReference type="eggNOG" id="KOG2314">
    <property type="taxonomic scope" value="Eukaryota"/>
</dbReference>
<comment type="subunit">
    <text evidence="6 7">Component of the eukaryotic translation initiation factor 3 (eIF-3) complex.</text>
</comment>
<dbReference type="Gene3D" id="2.130.10.10">
    <property type="entry name" value="YVTN repeat-like/Quinoprotein amine dehydrogenase"/>
    <property type="match status" value="2"/>
</dbReference>
<dbReference type="GO" id="GO:0001732">
    <property type="term" value="P:formation of cytoplasmic translation initiation complex"/>
    <property type="evidence" value="ECO:0007669"/>
    <property type="project" value="UniProtKB-UniRule"/>
</dbReference>
<evidence type="ECO:0000313" key="11">
    <source>
        <dbReference type="Proteomes" id="UP000002630"/>
    </source>
</evidence>
<evidence type="ECO:0000259" key="9">
    <source>
        <dbReference type="PROSITE" id="PS50102"/>
    </source>
</evidence>
<dbReference type="PROSITE" id="PS50102">
    <property type="entry name" value="RRM"/>
    <property type="match status" value="1"/>
</dbReference>
<sequence>MGDQYYVDEYDEEPDMDELKDYMSPDEGDGDLAGFERPELNVDLSTAVVVSNLPQVVEAKHEKLGGVVRKVFSKMGTIADDGLTHPFDKTTGLTKGFAFVNFLNPQDAKQAAATLNGWQLDKSHLIKVYPFEQLARLRSLPEEYESPEPKPFKPRVDPSSWLADEQHRDQFVLRYSEPHPSGKLVHEAEVMWSEKLQTPSLCYGGEREKEAGKAWCELFLMWSPQGTYLTTFHVPGIALWGGERFEKQGRFPHKDVKVVEFSPCETYVMTCNFEQGDKAIIVWEVLTGQMLRAFPMATTTAADGAASLFRWSADGKYLARKGKDLISIYELPSMRLLDKKSLKAEGVSDFEWSPKDNVLAYWAPEQANAPARVSVVEIPSRKELRQKNLVMVSECRLHWQDEGDYLCVKVLRHSKSKKTMYNNFEIFRVREPLVPVETMEKKQQVAAFAWEPAGDRFALVLGDVPKLEVTFYTMKGGAGKNELQELETLQDRPFNHIYWSPMGNICLLAAMGDDVGPHNGRLEFYDVENQSTLKQTEHFRCNYIEWDPSGRYACTAVSQPVTGSHWKAQMDNGYQLFSFQGERFHEFKKDNFYQIQWRPRPASLLTSAEKKKVVKNLRKYEKRFEKDDREKDRRKAREAMSDKIQMKLEFRQQVAEMNLRLEGRRQELVDLRNGYDSDDESHYVVDSRTGEVVLSVKEVIQ</sequence>
<comment type="similarity">
    <text evidence="6 7">Belongs to the eIF-3 subunit B family.</text>
</comment>
<comment type="function">
    <text evidence="7">Component of the eukaryotic translation initiation factor 3 (eIF-3) complex, which is involved in protein synthesis and, together with other initiation factors, stimulates binding of mRNA and methionyl-tRNAi to the 40S ribosome.</text>
</comment>
<dbReference type="InterPro" id="IPR013979">
    <property type="entry name" value="TIF_beta_prop-like"/>
</dbReference>
<evidence type="ECO:0000256" key="6">
    <source>
        <dbReference type="HAMAP-Rule" id="MF_03001"/>
    </source>
</evidence>
<evidence type="ECO:0000313" key="10">
    <source>
        <dbReference type="EMBL" id="CBJ29502.1"/>
    </source>
</evidence>
<protein>
    <recommendedName>
        <fullName evidence="6 7">Eukaryotic translation initiation factor 3 subunit B</fullName>
        <shortName evidence="6 7">eIF3b</shortName>
    </recommendedName>
    <alternativeName>
        <fullName evidence="6">Eukaryotic translation initiation factor 3 subunit 9</fullName>
    </alternativeName>
</protein>
<dbReference type="FunCoup" id="D7FKV7">
    <property type="interactions" value="700"/>
</dbReference>
<dbReference type="PIRSF" id="PIRSF036424">
    <property type="entry name" value="eIF3b"/>
    <property type="match status" value="1"/>
</dbReference>
<organism evidence="10 11">
    <name type="scientific">Ectocarpus siliculosus</name>
    <name type="common">Brown alga</name>
    <name type="synonym">Conferva siliculosa</name>
    <dbReference type="NCBI Taxonomy" id="2880"/>
    <lineage>
        <taxon>Eukaryota</taxon>
        <taxon>Sar</taxon>
        <taxon>Stramenopiles</taxon>
        <taxon>Ochrophyta</taxon>
        <taxon>PX clade</taxon>
        <taxon>Phaeophyceae</taxon>
        <taxon>Ectocarpales</taxon>
        <taxon>Ectocarpaceae</taxon>
        <taxon>Ectocarpus</taxon>
    </lineage>
</organism>
<dbReference type="GO" id="GO:0031369">
    <property type="term" value="F:translation initiation factor binding"/>
    <property type="evidence" value="ECO:0007669"/>
    <property type="project" value="InterPro"/>
</dbReference>
<evidence type="ECO:0000256" key="8">
    <source>
        <dbReference type="SAM" id="MobiDB-lite"/>
    </source>
</evidence>
<comment type="function">
    <text evidence="6">RNA-binding component of the eukaryotic translation initiation factor 3 (eIF-3) complex, which is involved in protein synthesis of a specialized repertoire of mRNAs and, together with other initiation factors, stimulates binding of mRNA and methionyl-tRNAi to the 40S ribosome. The eIF-3 complex specifically targets and initiates translation of a subset of mRNAs involved in cell proliferation.</text>
</comment>
<name>D7FKV7_ECTSI</name>
<evidence type="ECO:0000256" key="5">
    <source>
        <dbReference type="ARBA" id="ARBA00022917"/>
    </source>
</evidence>
<dbReference type="AlphaFoldDB" id="D7FKV7"/>
<keyword evidence="3 6" id="KW-0396">Initiation factor</keyword>
<dbReference type="GO" id="GO:0003723">
    <property type="term" value="F:RNA binding"/>
    <property type="evidence" value="ECO:0007669"/>
    <property type="project" value="UniProtKB-UniRule"/>
</dbReference>
<dbReference type="InterPro" id="IPR012677">
    <property type="entry name" value="Nucleotide-bd_a/b_plait_sf"/>
</dbReference>
<dbReference type="SMART" id="SM00360">
    <property type="entry name" value="RRM"/>
    <property type="match status" value="1"/>
</dbReference>
<evidence type="ECO:0000256" key="1">
    <source>
        <dbReference type="ARBA" id="ARBA00004496"/>
    </source>
</evidence>
<dbReference type="GO" id="GO:0016282">
    <property type="term" value="C:eukaryotic 43S preinitiation complex"/>
    <property type="evidence" value="ECO:0007669"/>
    <property type="project" value="UniProtKB-UniRule"/>
</dbReference>
<dbReference type="EMBL" id="FN648060">
    <property type="protein sequence ID" value="CBJ29502.1"/>
    <property type="molecule type" value="Genomic_DNA"/>
</dbReference>
<evidence type="ECO:0000256" key="7">
    <source>
        <dbReference type="PIRNR" id="PIRNR036424"/>
    </source>
</evidence>